<evidence type="ECO:0000256" key="2">
    <source>
        <dbReference type="SAM" id="MobiDB-lite"/>
    </source>
</evidence>
<dbReference type="Pfam" id="PF05071">
    <property type="entry name" value="NDUFA12"/>
    <property type="match status" value="1"/>
</dbReference>
<dbReference type="RefSeq" id="XP_024722277.1">
    <property type="nucleotide sequence ID" value="XM_024867441.1"/>
</dbReference>
<keyword evidence="4" id="KW-1185">Reference proteome</keyword>
<dbReference type="GeneID" id="36575522"/>
<evidence type="ECO:0000313" key="4">
    <source>
        <dbReference type="Proteomes" id="UP000241818"/>
    </source>
</evidence>
<protein>
    <submittedName>
        <fullName evidence="3">Uncharacterized protein</fullName>
    </submittedName>
</protein>
<dbReference type="InterPro" id="IPR052618">
    <property type="entry name" value="ComplexI_NDUFA12"/>
</dbReference>
<dbReference type="Proteomes" id="UP000241818">
    <property type="component" value="Unassembled WGS sequence"/>
</dbReference>
<dbReference type="EMBL" id="KZ679009">
    <property type="protein sequence ID" value="PSS22122.1"/>
    <property type="molecule type" value="Genomic_DNA"/>
</dbReference>
<comment type="similarity">
    <text evidence="1">Belongs to the complex I NDUFA12 subunit family.</text>
</comment>
<dbReference type="GO" id="GO:0032981">
    <property type="term" value="P:mitochondrial respiratory chain complex I assembly"/>
    <property type="evidence" value="ECO:0007669"/>
    <property type="project" value="TreeGrafter"/>
</dbReference>
<evidence type="ECO:0000256" key="1">
    <source>
        <dbReference type="ARBA" id="ARBA00007355"/>
    </source>
</evidence>
<dbReference type="PANTHER" id="PTHR32470">
    <property type="entry name" value="ADH DEHYDROGENASE [UBIQUINONE] 1 ALPHA SUBCOMPLEX ASSEMBLY FACTOR 2"/>
    <property type="match status" value="1"/>
</dbReference>
<reference evidence="3 4" key="1">
    <citation type="journal article" date="2018" name="New Phytol.">
        <title>Comparative genomics and transcriptomics depict ericoid mycorrhizal fungi as versatile saprotrophs and plant mutualists.</title>
        <authorList>
            <person name="Martino E."/>
            <person name="Morin E."/>
            <person name="Grelet G.A."/>
            <person name="Kuo A."/>
            <person name="Kohler A."/>
            <person name="Daghino S."/>
            <person name="Barry K.W."/>
            <person name="Cichocki N."/>
            <person name="Clum A."/>
            <person name="Dockter R.B."/>
            <person name="Hainaut M."/>
            <person name="Kuo R.C."/>
            <person name="LaButti K."/>
            <person name="Lindahl B.D."/>
            <person name="Lindquist E.A."/>
            <person name="Lipzen A."/>
            <person name="Khouja H.R."/>
            <person name="Magnuson J."/>
            <person name="Murat C."/>
            <person name="Ohm R.A."/>
            <person name="Singer S.W."/>
            <person name="Spatafora J.W."/>
            <person name="Wang M."/>
            <person name="Veneault-Fourrey C."/>
            <person name="Henrissat B."/>
            <person name="Grigoriev I.V."/>
            <person name="Martin F.M."/>
            <person name="Perotto S."/>
        </authorList>
    </citation>
    <scope>NUCLEOTIDE SEQUENCE [LARGE SCALE GENOMIC DNA]</scope>
    <source>
        <strain evidence="3 4">ATCC 22711</strain>
    </source>
</reference>
<evidence type="ECO:0000313" key="3">
    <source>
        <dbReference type="EMBL" id="PSS22122.1"/>
    </source>
</evidence>
<feature type="region of interest" description="Disordered" evidence="2">
    <location>
        <begin position="139"/>
        <end position="228"/>
    </location>
</feature>
<dbReference type="InterPro" id="IPR007763">
    <property type="entry name" value="NDUFA12"/>
</dbReference>
<gene>
    <name evidence="3" type="ORF">M430DRAFT_40904</name>
</gene>
<sequence length="228" mass="26191">MSQKAISPLRKAWYKWKALRLPWRKRFLAGLDLEGNTYWEFRDTLNSHKHRMRRIVKYPRSVHYSEIKIPPQWHQWLRHTRQDAPSIAEQEQDVVRRENLKILAAQADARWAAKASFLDHPGQARGQALPATEEVGVRDLADGKPGHTVQGTDTKVGSGMAGGQKGEQAETTQVPGREQHRLNERAVADDKPKQKKFKEDPWKKARGGPSEEWQPEAWDGSIAPTKRR</sequence>
<accession>A0A2T3B5U2</accession>
<dbReference type="GO" id="GO:0045271">
    <property type="term" value="C:respiratory chain complex I"/>
    <property type="evidence" value="ECO:0007669"/>
    <property type="project" value="InterPro"/>
</dbReference>
<feature type="compositionally biased region" description="Basic and acidic residues" evidence="2">
    <location>
        <begin position="177"/>
        <end position="203"/>
    </location>
</feature>
<organism evidence="3 4">
    <name type="scientific">Amorphotheca resinae ATCC 22711</name>
    <dbReference type="NCBI Taxonomy" id="857342"/>
    <lineage>
        <taxon>Eukaryota</taxon>
        <taxon>Fungi</taxon>
        <taxon>Dikarya</taxon>
        <taxon>Ascomycota</taxon>
        <taxon>Pezizomycotina</taxon>
        <taxon>Leotiomycetes</taxon>
        <taxon>Helotiales</taxon>
        <taxon>Amorphothecaceae</taxon>
        <taxon>Amorphotheca</taxon>
    </lineage>
</organism>
<dbReference type="STRING" id="857342.A0A2T3B5U2"/>
<dbReference type="AlphaFoldDB" id="A0A2T3B5U2"/>
<dbReference type="InParanoid" id="A0A2T3B5U2"/>
<dbReference type="OrthoDB" id="10255576at2759"/>
<dbReference type="PANTHER" id="PTHR32470:SF2">
    <property type="entry name" value="NADH DEHYDROGENASE [UBIQUINONE] 1 ALPHA SUBCOMPLEX ASSEMBLY FACTOR 2"/>
    <property type="match status" value="1"/>
</dbReference>
<dbReference type="GO" id="GO:0005739">
    <property type="term" value="C:mitochondrion"/>
    <property type="evidence" value="ECO:0007669"/>
    <property type="project" value="TreeGrafter"/>
</dbReference>
<proteinExistence type="inferred from homology"/>
<name>A0A2T3B5U2_AMORE</name>